<sequence>MRCLLFFLVGLSTVAATTMAAAAANATKKYYIRYENGIEVEVFYDRRRLDAIESINKTLNQANSIVLAVMSMGDSLKKNIDTVLADLATIQSSGLTLDNGNKTLQDAQAVIQNGLLLTTQVQTLLSSSSESMWTPVKGDDPNNLVSDTLATKRALDSLIQDVSSIGTQGLSVAAAAKVISDLQTAIQTGLVAAKDGVDIMNSIQQVVTTGVSIKDGQVIASTIQNVLQKGLAVFDMKPKVCRRQASFRGGASPLVNLCLPSEDTLGPLCIPKCRTGYEPSGFDSCRKIGCSGAVGVSDLGDWCTKPPAYSRPAYAVWSENKCKTEQQGSCDKCALMWFPKCKAGFHDIGCFVCTPDCPAGTMDDVAFCRKDSYFRGISATRLGCPAGKEQSLLLCYPPCGSNQDGLGPLCSPKCSGDTSVTCGIFCTSSAATCASSVVEIAGTGVHMALSAIASDFTGVLTSAVALGTQYVTMSRC</sequence>
<dbReference type="Proteomes" id="UP000481153">
    <property type="component" value="Unassembled WGS sequence"/>
</dbReference>
<feature type="chain" id="PRO_5026107907" evidence="1">
    <location>
        <begin position="17"/>
        <end position="476"/>
    </location>
</feature>
<evidence type="ECO:0000256" key="1">
    <source>
        <dbReference type="SAM" id="SignalP"/>
    </source>
</evidence>
<comment type="caution">
    <text evidence="2">The sequence shown here is derived from an EMBL/GenBank/DDBJ whole genome shotgun (WGS) entry which is preliminary data.</text>
</comment>
<protein>
    <submittedName>
        <fullName evidence="2">Uncharacterized protein</fullName>
    </submittedName>
</protein>
<reference evidence="2 3" key="1">
    <citation type="submission" date="2019-07" db="EMBL/GenBank/DDBJ databases">
        <title>Genomics analysis of Aphanomyces spp. identifies a new class of oomycete effector associated with host adaptation.</title>
        <authorList>
            <person name="Gaulin E."/>
        </authorList>
    </citation>
    <scope>NUCLEOTIDE SEQUENCE [LARGE SCALE GENOMIC DNA]</scope>
    <source>
        <strain evidence="2 3">ATCC 201684</strain>
    </source>
</reference>
<dbReference type="AlphaFoldDB" id="A0A6G0WLD6"/>
<evidence type="ECO:0000313" key="3">
    <source>
        <dbReference type="Proteomes" id="UP000481153"/>
    </source>
</evidence>
<dbReference type="EMBL" id="VJMJ01000181">
    <property type="protein sequence ID" value="KAF0728128.1"/>
    <property type="molecule type" value="Genomic_DNA"/>
</dbReference>
<gene>
    <name evidence="2" type="ORF">Ae201684_013954</name>
</gene>
<name>A0A6G0WLD6_9STRA</name>
<dbReference type="PANTHER" id="PTHR34859:SF2">
    <property type="entry name" value="LYSM DOMAIN-CONTAINING PROTEIN"/>
    <property type="match status" value="1"/>
</dbReference>
<dbReference type="PANTHER" id="PTHR34859">
    <property type="entry name" value="UNNAMED PRODUCT"/>
    <property type="match status" value="1"/>
</dbReference>
<accession>A0A6G0WLD6</accession>
<keyword evidence="3" id="KW-1185">Reference proteome</keyword>
<evidence type="ECO:0000313" key="2">
    <source>
        <dbReference type="EMBL" id="KAF0728128.1"/>
    </source>
</evidence>
<dbReference type="VEuPathDB" id="FungiDB:AeMF1_018791"/>
<feature type="signal peptide" evidence="1">
    <location>
        <begin position="1"/>
        <end position="16"/>
    </location>
</feature>
<organism evidence="2 3">
    <name type="scientific">Aphanomyces euteiches</name>
    <dbReference type="NCBI Taxonomy" id="100861"/>
    <lineage>
        <taxon>Eukaryota</taxon>
        <taxon>Sar</taxon>
        <taxon>Stramenopiles</taxon>
        <taxon>Oomycota</taxon>
        <taxon>Saprolegniomycetes</taxon>
        <taxon>Saprolegniales</taxon>
        <taxon>Verrucalvaceae</taxon>
        <taxon>Aphanomyces</taxon>
    </lineage>
</organism>
<proteinExistence type="predicted"/>
<keyword evidence="1" id="KW-0732">Signal</keyword>